<organism evidence="8 9">
    <name type="scientific">Cedecea davisae DSM 4568</name>
    <dbReference type="NCBI Taxonomy" id="566551"/>
    <lineage>
        <taxon>Bacteria</taxon>
        <taxon>Pseudomonadati</taxon>
        <taxon>Pseudomonadota</taxon>
        <taxon>Gammaproteobacteria</taxon>
        <taxon>Enterobacterales</taxon>
        <taxon>Enterobacteriaceae</taxon>
        <taxon>Cedecea</taxon>
    </lineage>
</organism>
<dbReference type="STRING" id="566551.HMPREF0201_04433"/>
<dbReference type="InterPro" id="IPR051446">
    <property type="entry name" value="HTH_trans_reg/aminotransferase"/>
</dbReference>
<evidence type="ECO:0000256" key="4">
    <source>
        <dbReference type="ARBA" id="ARBA00023125"/>
    </source>
</evidence>
<dbReference type="InterPro" id="IPR000524">
    <property type="entry name" value="Tscrpt_reg_HTH_GntR"/>
</dbReference>
<accession>S3IID5</accession>
<dbReference type="InterPro" id="IPR036388">
    <property type="entry name" value="WH-like_DNA-bd_sf"/>
</dbReference>
<dbReference type="PROSITE" id="PS50949">
    <property type="entry name" value="HTH_GNTR"/>
    <property type="match status" value="1"/>
</dbReference>
<name>S3IID5_9ENTR</name>
<dbReference type="InterPro" id="IPR004839">
    <property type="entry name" value="Aminotransferase_I/II_large"/>
</dbReference>
<proteinExistence type="inferred from homology"/>
<dbReference type="GO" id="GO:0030170">
    <property type="term" value="F:pyridoxal phosphate binding"/>
    <property type="evidence" value="ECO:0007669"/>
    <property type="project" value="InterPro"/>
</dbReference>
<dbReference type="InterPro" id="IPR015424">
    <property type="entry name" value="PyrdxlP-dep_Trfase"/>
</dbReference>
<evidence type="ECO:0000313" key="8">
    <source>
        <dbReference type="EMBL" id="EPF12830.1"/>
    </source>
</evidence>
<dbReference type="EMBL" id="ATDT01000038">
    <property type="protein sequence ID" value="EPF12830.1"/>
    <property type="molecule type" value="Genomic_DNA"/>
</dbReference>
<dbReference type="Proteomes" id="UP000014585">
    <property type="component" value="Unassembled WGS sequence"/>
</dbReference>
<comment type="similarity">
    <text evidence="1">In the C-terminal section; belongs to the class-I pyridoxal-phosphate-dependent aminotransferase family.</text>
</comment>
<evidence type="ECO:0000256" key="2">
    <source>
        <dbReference type="ARBA" id="ARBA00022898"/>
    </source>
</evidence>
<keyword evidence="3" id="KW-0805">Transcription regulation</keyword>
<dbReference type="PANTHER" id="PTHR46577:SF1">
    <property type="entry name" value="HTH-TYPE TRANSCRIPTIONAL REGULATORY PROTEIN GABR"/>
    <property type="match status" value="1"/>
</dbReference>
<evidence type="ECO:0000259" key="7">
    <source>
        <dbReference type="PROSITE" id="PS50949"/>
    </source>
</evidence>
<gene>
    <name evidence="8" type="ORF">HMPREF0201_04433</name>
</gene>
<dbReference type="GO" id="GO:0003677">
    <property type="term" value="F:DNA binding"/>
    <property type="evidence" value="ECO:0007669"/>
    <property type="project" value="UniProtKB-KW"/>
</dbReference>
<keyword evidence="4" id="KW-0238">DNA-binding</keyword>
<protein>
    <submittedName>
        <fullName evidence="8">Transcriptional regulator, GntR family</fullName>
    </submittedName>
</protein>
<feature type="domain" description="HTH gntR-type" evidence="7">
    <location>
        <begin position="41"/>
        <end position="109"/>
    </location>
</feature>
<keyword evidence="5" id="KW-0804">Transcription</keyword>
<dbReference type="InterPro" id="IPR015421">
    <property type="entry name" value="PyrdxlP-dep_Trfase_major"/>
</dbReference>
<dbReference type="PATRIC" id="fig|566551.4.peg.4056"/>
<dbReference type="Pfam" id="PF00155">
    <property type="entry name" value="Aminotran_1_2"/>
    <property type="match status" value="1"/>
</dbReference>
<dbReference type="AlphaFoldDB" id="S3IID5"/>
<sequence>MAKVVYDEEPDSANNAGPHSMSRKARATEIPAIGELDRQAGQLSLQLAKALKNAIHKGELKSGDQLPSTRVLAGALSLARGTVLEAFEQLVAEGFLESKHGSGTRVAYAPEGPYPALKETAGAKIPLSAQARAFAKVGDQMKTLAPEPFAVSVPTGDTAPDDIWRRLGNRLRARGPGAPSGYGDPQGALVLREAICEYVRKSRSVRCSADQVIITSGNQHGLYLTLQILLDAGDTVWMEEPGYPGATSLFETMFRDRKMVRIAVDEEGMDVESGIKLAPHAKAAFVTPSHQYPLGMPLSMSRRAALLEWAQANQAWIIEDDYDSEMRYAGHPFPALQGLGPDNVIYLGTFSKILFPSLRLGYAVVPKQLVPAFCGARILMDRQPPGADQYVLASFISEGHLDRHLRKMRSVYAEKRRVLMAAVNEYIAPEVAWLQPCDQGMHMVLWLRDGLDDHLVVDRAMQAGVAVRAVSHMFTPENRKSGILLGLGGYSDEEIVRAVQRLNEVLCFSASLITPQNRQEPDYANIFRK</sequence>
<comment type="caution">
    <text evidence="8">The sequence shown here is derived from an EMBL/GenBank/DDBJ whole genome shotgun (WGS) entry which is preliminary data.</text>
</comment>
<dbReference type="GO" id="GO:0003700">
    <property type="term" value="F:DNA-binding transcription factor activity"/>
    <property type="evidence" value="ECO:0007669"/>
    <property type="project" value="InterPro"/>
</dbReference>
<dbReference type="SMART" id="SM00345">
    <property type="entry name" value="HTH_GNTR"/>
    <property type="match status" value="1"/>
</dbReference>
<dbReference type="HOGENOM" id="CLU_017584_0_1_6"/>
<dbReference type="Gene3D" id="3.40.640.10">
    <property type="entry name" value="Type I PLP-dependent aspartate aminotransferase-like (Major domain)"/>
    <property type="match status" value="1"/>
</dbReference>
<dbReference type="Gene3D" id="1.10.10.10">
    <property type="entry name" value="Winged helix-like DNA-binding domain superfamily/Winged helix DNA-binding domain"/>
    <property type="match status" value="1"/>
</dbReference>
<dbReference type="PRINTS" id="PR00035">
    <property type="entry name" value="HTHGNTR"/>
</dbReference>
<dbReference type="Pfam" id="PF00392">
    <property type="entry name" value="GntR"/>
    <property type="match status" value="1"/>
</dbReference>
<reference evidence="8 9" key="1">
    <citation type="submission" date="2013-04" db="EMBL/GenBank/DDBJ databases">
        <authorList>
            <person name="Weinstock G."/>
            <person name="Sodergren E."/>
            <person name="Lobos E.A."/>
            <person name="Fulton L."/>
            <person name="Fulton R."/>
            <person name="Courtney L."/>
            <person name="Fronick C."/>
            <person name="O'Laughlin M."/>
            <person name="Godfrey J."/>
            <person name="Wilson R.M."/>
            <person name="Miner T."/>
            <person name="Farmer C."/>
            <person name="Delehaunty K."/>
            <person name="Cordes M."/>
            <person name="Minx P."/>
            <person name="Tomlinson C."/>
            <person name="Chen J."/>
            <person name="Wollam A."/>
            <person name="Pepin K.H."/>
            <person name="Palsikar V.B."/>
            <person name="Zhang X."/>
            <person name="Suruliraj S."/>
            <person name="Perna N.T."/>
            <person name="Plunkett G."/>
            <person name="Warren W."/>
            <person name="Mitreva M."/>
            <person name="Mardis E.R."/>
            <person name="Wilson R.K."/>
        </authorList>
    </citation>
    <scope>NUCLEOTIDE SEQUENCE [LARGE SCALE GENOMIC DNA]</scope>
    <source>
        <strain evidence="8 9">DSM 4568</strain>
    </source>
</reference>
<evidence type="ECO:0000313" key="9">
    <source>
        <dbReference type="Proteomes" id="UP000014585"/>
    </source>
</evidence>
<dbReference type="CDD" id="cd00609">
    <property type="entry name" value="AAT_like"/>
    <property type="match status" value="1"/>
</dbReference>
<dbReference type="SUPFAM" id="SSF46785">
    <property type="entry name" value="Winged helix' DNA-binding domain"/>
    <property type="match status" value="1"/>
</dbReference>
<evidence type="ECO:0000256" key="3">
    <source>
        <dbReference type="ARBA" id="ARBA00023015"/>
    </source>
</evidence>
<dbReference type="SUPFAM" id="SSF53383">
    <property type="entry name" value="PLP-dependent transferases"/>
    <property type="match status" value="1"/>
</dbReference>
<dbReference type="InterPro" id="IPR036390">
    <property type="entry name" value="WH_DNA-bd_sf"/>
</dbReference>
<feature type="region of interest" description="Disordered" evidence="6">
    <location>
        <begin position="1"/>
        <end position="25"/>
    </location>
</feature>
<dbReference type="PANTHER" id="PTHR46577">
    <property type="entry name" value="HTH-TYPE TRANSCRIPTIONAL REGULATORY PROTEIN GABR"/>
    <property type="match status" value="1"/>
</dbReference>
<evidence type="ECO:0000256" key="5">
    <source>
        <dbReference type="ARBA" id="ARBA00023163"/>
    </source>
</evidence>
<evidence type="ECO:0000256" key="1">
    <source>
        <dbReference type="ARBA" id="ARBA00005384"/>
    </source>
</evidence>
<evidence type="ECO:0000256" key="6">
    <source>
        <dbReference type="SAM" id="MobiDB-lite"/>
    </source>
</evidence>
<keyword evidence="2" id="KW-0663">Pyridoxal phosphate</keyword>
<dbReference type="CDD" id="cd07377">
    <property type="entry name" value="WHTH_GntR"/>
    <property type="match status" value="1"/>
</dbReference>